<organism evidence="7 8">
    <name type="scientific">Paracraurococcus ruber</name>
    <dbReference type="NCBI Taxonomy" id="77675"/>
    <lineage>
        <taxon>Bacteria</taxon>
        <taxon>Pseudomonadati</taxon>
        <taxon>Pseudomonadota</taxon>
        <taxon>Alphaproteobacteria</taxon>
        <taxon>Acetobacterales</taxon>
        <taxon>Roseomonadaceae</taxon>
        <taxon>Paracraurococcus</taxon>
    </lineage>
</organism>
<dbReference type="InterPro" id="IPR010963">
    <property type="entry name" value="PHA_synth_I"/>
</dbReference>
<evidence type="ECO:0000256" key="3">
    <source>
        <dbReference type="ARBA" id="ARBA00022679"/>
    </source>
</evidence>
<keyword evidence="3" id="KW-0808">Transferase</keyword>
<comment type="caution">
    <text evidence="7">The sequence shown here is derived from an EMBL/GenBank/DDBJ whole genome shotgun (WGS) entry which is preliminary data.</text>
</comment>
<dbReference type="PANTHER" id="PTHR36837:SF5">
    <property type="entry name" value="POLY-3-HYDROXYBUTYRATE SYNTHASE"/>
    <property type="match status" value="1"/>
</dbReference>
<dbReference type="PANTHER" id="PTHR36837">
    <property type="entry name" value="POLY(3-HYDROXYALKANOATE) POLYMERASE SUBUNIT PHAC"/>
    <property type="match status" value="1"/>
</dbReference>
<protein>
    <submittedName>
        <fullName evidence="7">Class I poly(R)-hydroxyalkanoic acid synthase</fullName>
    </submittedName>
</protein>
<dbReference type="InterPro" id="IPR051321">
    <property type="entry name" value="PHA/PHB_synthase"/>
</dbReference>
<dbReference type="Pfam" id="PF07167">
    <property type="entry name" value="PhaC_N"/>
    <property type="match status" value="1"/>
</dbReference>
<dbReference type="Proteomes" id="UP000697995">
    <property type="component" value="Unassembled WGS sequence"/>
</dbReference>
<name>A0ABS1D427_9PROT</name>
<evidence type="ECO:0000256" key="4">
    <source>
        <dbReference type="ARBA" id="ARBA00023315"/>
    </source>
</evidence>
<keyword evidence="4" id="KW-0012">Acyltransferase</keyword>
<dbReference type="InterPro" id="IPR010941">
    <property type="entry name" value="PhaC_N"/>
</dbReference>
<dbReference type="Gene3D" id="3.40.50.1820">
    <property type="entry name" value="alpha/beta hydrolase"/>
    <property type="match status" value="1"/>
</dbReference>
<reference evidence="7 8" key="1">
    <citation type="journal article" date="2020" name="Microorganisms">
        <title>Osmotic Adaptation and Compatible Solute Biosynthesis of Phototrophic Bacteria as Revealed from Genome Analyses.</title>
        <authorList>
            <person name="Imhoff J.F."/>
            <person name="Rahn T."/>
            <person name="Kunzel S."/>
            <person name="Keller A."/>
            <person name="Neulinger S.C."/>
        </authorList>
    </citation>
    <scope>NUCLEOTIDE SEQUENCE [LARGE SCALE GENOMIC DNA]</scope>
    <source>
        <strain evidence="7 8">DSM 15382</strain>
    </source>
</reference>
<proteinExistence type="predicted"/>
<comment type="subcellular location">
    <subcellularLocation>
        <location evidence="1">Cytoplasm</location>
    </subcellularLocation>
</comment>
<keyword evidence="8" id="KW-1185">Reference proteome</keyword>
<evidence type="ECO:0000313" key="8">
    <source>
        <dbReference type="Proteomes" id="UP000697995"/>
    </source>
</evidence>
<keyword evidence="2" id="KW-0963">Cytoplasm</keyword>
<gene>
    <name evidence="7" type="ORF">CKO45_24400</name>
</gene>
<dbReference type="SUPFAM" id="SSF53474">
    <property type="entry name" value="alpha/beta-Hydrolases"/>
    <property type="match status" value="1"/>
</dbReference>
<evidence type="ECO:0000256" key="2">
    <source>
        <dbReference type="ARBA" id="ARBA00022490"/>
    </source>
</evidence>
<dbReference type="InterPro" id="IPR029058">
    <property type="entry name" value="AB_hydrolase_fold"/>
</dbReference>
<feature type="domain" description="AB hydrolase-1" evidence="5">
    <location>
        <begin position="283"/>
        <end position="523"/>
    </location>
</feature>
<dbReference type="Pfam" id="PF00561">
    <property type="entry name" value="Abhydrolase_1"/>
    <property type="match status" value="1"/>
</dbReference>
<evidence type="ECO:0000259" key="6">
    <source>
        <dbReference type="Pfam" id="PF07167"/>
    </source>
</evidence>
<evidence type="ECO:0000256" key="1">
    <source>
        <dbReference type="ARBA" id="ARBA00004496"/>
    </source>
</evidence>
<evidence type="ECO:0000313" key="7">
    <source>
        <dbReference type="EMBL" id="MBK1661355.1"/>
    </source>
</evidence>
<sequence>MDQEPTPDQPQFRLPDPALVTRTMSEVAERGQRIVTDFLRRQAESEASPDPLNIGTAFFEMTTRLMTNPARLVQAQVGFWQDYLTLWQNTARRMLGEAPAPVIAEDPRDRRFKDQAWRENEVFDFIRQSYLLSARFFQTVVTDVDGLDPKAAQKVDFYTRQFVDAMSPSNFLLTNPEVLRRTAETGGENLLKGLSHLLADLERGKGRLRIRMTDDSKFRVGENIAVTPGKVVYQNDLMQLIQYAPTTATVLQRPLLILPPWINKFYILDLRPRNSFIRWAVDQGHTVFVVSWVNPDARLAEKGFEDYMQEGIYDALTAIEQATGETQVNAIGYCLGGTLLATTLAHMALRRDSRIRSATYFVTMTDFEEAGELGVFIDEEQLHSLEERMQQRGFLEGREMATTFNMLRANDLIWSFVVNNYLLGQEPFPFDLLYWNDDSTRMPARMHSFYLRRMYQQNDLVKPGGIELLGQPIDLRKIKVPSYLVSTREDHIAPWQSTYRATQVYRGPVRFVLAASGHIAGVVNPPGSGKYSHWVNESLPPDPEAWFKGATELAGSWWPDWQRWVASLDKAQVPARVPGDGKLTPIEDAPGSYVKVIATD</sequence>
<dbReference type="NCBIfam" id="TIGR01838">
    <property type="entry name" value="PHA_synth_I"/>
    <property type="match status" value="1"/>
</dbReference>
<dbReference type="RefSeq" id="WP_133222523.1">
    <property type="nucleotide sequence ID" value="NZ_NRSG01000290.1"/>
</dbReference>
<accession>A0ABS1D427</accession>
<feature type="domain" description="Poly-beta-hydroxybutyrate polymerase N-terminal" evidence="6">
    <location>
        <begin position="108"/>
        <end position="280"/>
    </location>
</feature>
<evidence type="ECO:0000259" key="5">
    <source>
        <dbReference type="Pfam" id="PF00561"/>
    </source>
</evidence>
<dbReference type="InterPro" id="IPR000073">
    <property type="entry name" value="AB_hydrolase_1"/>
</dbReference>
<dbReference type="EMBL" id="NRSG01000290">
    <property type="protein sequence ID" value="MBK1661355.1"/>
    <property type="molecule type" value="Genomic_DNA"/>
</dbReference>